<dbReference type="InterPro" id="IPR011011">
    <property type="entry name" value="Znf_FYVE_PHD"/>
</dbReference>
<dbReference type="Gene3D" id="6.10.140.1740">
    <property type="match status" value="1"/>
</dbReference>
<keyword evidence="8 12" id="KW-0694">RNA-binding</keyword>
<feature type="compositionally biased region" description="Basic residues" evidence="14">
    <location>
        <begin position="1072"/>
        <end position="1090"/>
    </location>
</feature>
<dbReference type="Gene3D" id="3.30.40.10">
    <property type="entry name" value="Zinc/RING finger domain, C3HC4 (zinc finger)"/>
    <property type="match status" value="1"/>
</dbReference>
<keyword evidence="3" id="KW-0698">rRNA processing</keyword>
<dbReference type="GO" id="GO:0008270">
    <property type="term" value="F:zinc ion binding"/>
    <property type="evidence" value="ECO:0007669"/>
    <property type="project" value="UniProtKB-KW"/>
</dbReference>
<dbReference type="InterPro" id="IPR019786">
    <property type="entry name" value="Zinc_finger_PHD-type_CS"/>
</dbReference>
<dbReference type="PANTHER" id="PTHR48039:SF5">
    <property type="entry name" value="RNA-BINDING PROTEIN 28"/>
    <property type="match status" value="1"/>
</dbReference>
<dbReference type="InterPro" id="IPR012677">
    <property type="entry name" value="Nucleotide-bd_a/b_plait_sf"/>
</dbReference>
<evidence type="ECO:0000256" key="10">
    <source>
        <dbReference type="ARBA" id="ARBA00023274"/>
    </source>
</evidence>
<dbReference type="InterPro" id="IPR019787">
    <property type="entry name" value="Znf_PHD-finger"/>
</dbReference>
<sequence length="1090" mass="118588">MLKCGDNSQSRLIVKNLPAYADDAQLRKHFTQSSALKPGQPSTAVSLNLTDVRLARRPDGKSRRFAFLGYKTNEEAIAAKKYFDRSYIGGSRISVEIVDSTKLHEPNKKRARTSNQGDHPQKPVNASSNEHANTIDTQLSTINKSSKVKDDFMEAFAHRNKGPSWLDNDAGVATASELAPNQSAPRAAPSDGELSENPDEDADNADPTPMSDLDWMRARMKKNLDDEPPAEKAFYQDDLDNEAKVERTGPIDDVHAPTELTETSSLQTRRLFLRNLAYICTEDEIRAEFSRFGTIEQVHIPLTSEHTSKGLAYVSFTDIDSAERALKEMDHASFQGRLLHVMPAVTRTRKEEADSRSLQQGVSLESFESRVKSDTIILVKNIPYGTTADTLRDMFSPFGDLSRILLPPSGTIGVVEFVHAIDASKAFKAVAYRRIKDSIIYLERGPEGMFSQAPSGKLSGSKHLSVASAVEPVSVVDPVVDDSEIPPGATLFVKNLAFATTGETLDSAFRSLPGFAFARIQTKPDPKRPGARLSMGFGFVGFRSVESAQKALAGMQGAVVDGHALQVKFAKRGEVDHQGGAVASIGASKTTKMIVKNLPFEATKKDVRELFSAYGQLKSVRVPRKFNSQTRGFAFLDFISRREAENAFTALHHTHLLGRHLVLQWAEDGAVDIEQLRKATKTGWGDGINIPGRKRKIDMLLDADYTDSLDSLPLDLTRNFSDLRELDAVLRTSINALTAKITSLTALLQDPNASPASRLFLLREIADAASHLKMGGEDKIRVAGIAAENLAAHQTHIHSVLKTISLVAPAAQHCPNGSDFDPATHTRRTTFPHVAPPREHASAPSPHKRRRPDGRAVNGSSYNATNGRAPPKRKGPATAARQLSPPESLRSFATGAGYSGPHTNGFSENGYGHHNGRHHDDDDGTDDDAGANHTSNARNKKLPRRTNGNGPTGANNPHMNTNSREGTSSLLDVVMLRPEGSDGDDEGEGDMSHPMGSGPVADEQLYCSCKRVSFGEMIACDNTGCPFEWFHLSCVGITKPSPMEKWYCARCREGITQDANVSVTANGAKSGRGGRGRGKGTGVKRGRTVK</sequence>
<dbReference type="GO" id="GO:1990904">
    <property type="term" value="C:ribonucleoprotein complex"/>
    <property type="evidence" value="ECO:0007669"/>
    <property type="project" value="UniProtKB-KW"/>
</dbReference>
<dbReference type="GO" id="GO:0005634">
    <property type="term" value="C:nucleus"/>
    <property type="evidence" value="ECO:0007669"/>
    <property type="project" value="UniProtKB-SubCell"/>
</dbReference>
<evidence type="ECO:0000256" key="5">
    <source>
        <dbReference type="ARBA" id="ARBA00022737"/>
    </source>
</evidence>
<dbReference type="GO" id="GO:0003729">
    <property type="term" value="F:mRNA binding"/>
    <property type="evidence" value="ECO:0007669"/>
    <property type="project" value="TreeGrafter"/>
</dbReference>
<dbReference type="InterPro" id="IPR024610">
    <property type="entry name" value="ING_N_histone-binding"/>
</dbReference>
<feature type="compositionally biased region" description="Basic and acidic residues" evidence="14">
    <location>
        <begin position="99"/>
        <end position="108"/>
    </location>
</feature>
<dbReference type="PROSITE" id="PS50016">
    <property type="entry name" value="ZF_PHD_2"/>
    <property type="match status" value="1"/>
</dbReference>
<feature type="region of interest" description="Disordered" evidence="14">
    <location>
        <begin position="1065"/>
        <end position="1090"/>
    </location>
</feature>
<dbReference type="CDD" id="cd15505">
    <property type="entry name" value="PHD_ING"/>
    <property type="match status" value="1"/>
</dbReference>
<evidence type="ECO:0000313" key="17">
    <source>
        <dbReference type="EMBL" id="CAE6446228.1"/>
    </source>
</evidence>
<dbReference type="EMBL" id="CAJMWZ010001996">
    <property type="protein sequence ID" value="CAE6446228.1"/>
    <property type="molecule type" value="Genomic_DNA"/>
</dbReference>
<dbReference type="SUPFAM" id="SSF57903">
    <property type="entry name" value="FYVE/PHD zinc finger"/>
    <property type="match status" value="1"/>
</dbReference>
<evidence type="ECO:0000256" key="9">
    <source>
        <dbReference type="ARBA" id="ARBA00023242"/>
    </source>
</evidence>
<keyword evidence="6 11" id="KW-0863">Zinc-finger</keyword>
<evidence type="ECO:0000256" key="12">
    <source>
        <dbReference type="PROSITE-ProRule" id="PRU00176"/>
    </source>
</evidence>
<feature type="region of interest" description="Disordered" evidence="14">
    <location>
        <begin position="977"/>
        <end position="998"/>
    </location>
</feature>
<dbReference type="InterPro" id="IPR000504">
    <property type="entry name" value="RRM_dom"/>
</dbReference>
<evidence type="ECO:0000256" key="6">
    <source>
        <dbReference type="ARBA" id="ARBA00022771"/>
    </source>
</evidence>
<comment type="function">
    <text evidence="13">Component of an histone acetyltransferase complex.</text>
</comment>
<dbReference type="SMART" id="SM01408">
    <property type="entry name" value="ING"/>
    <property type="match status" value="1"/>
</dbReference>
<evidence type="ECO:0000259" key="15">
    <source>
        <dbReference type="PROSITE" id="PS50016"/>
    </source>
</evidence>
<feature type="region of interest" description="Disordered" evidence="14">
    <location>
        <begin position="177"/>
        <end position="212"/>
    </location>
</feature>
<feature type="domain" description="RRM" evidence="16">
    <location>
        <begin position="489"/>
        <end position="572"/>
    </location>
</feature>
<dbReference type="CDD" id="cd12568">
    <property type="entry name" value="RRM3_MRD1"/>
    <property type="match status" value="1"/>
</dbReference>
<feature type="compositionally biased region" description="Polar residues" evidence="14">
    <location>
        <begin position="113"/>
        <end position="130"/>
    </location>
</feature>
<evidence type="ECO:0000256" key="8">
    <source>
        <dbReference type="ARBA" id="ARBA00022884"/>
    </source>
</evidence>
<feature type="compositionally biased region" description="Acidic residues" evidence="14">
    <location>
        <begin position="193"/>
        <end position="204"/>
    </location>
</feature>
<evidence type="ECO:0000256" key="11">
    <source>
        <dbReference type="PROSITE-ProRule" id="PRU00146"/>
    </source>
</evidence>
<evidence type="ECO:0000256" key="2">
    <source>
        <dbReference type="ARBA" id="ARBA00008033"/>
    </source>
</evidence>
<feature type="region of interest" description="Disordered" evidence="14">
    <location>
        <begin position="817"/>
        <end position="965"/>
    </location>
</feature>
<feature type="compositionally biased region" description="Low complexity" evidence="14">
    <location>
        <begin position="946"/>
        <end position="957"/>
    </location>
</feature>
<evidence type="ECO:0000259" key="16">
    <source>
        <dbReference type="PROSITE" id="PS50102"/>
    </source>
</evidence>
<dbReference type="SMART" id="SM00360">
    <property type="entry name" value="RRM"/>
    <property type="match status" value="5"/>
</dbReference>
<keyword evidence="4 13" id="KW-0479">Metal-binding</keyword>
<evidence type="ECO:0000256" key="7">
    <source>
        <dbReference type="ARBA" id="ARBA00022833"/>
    </source>
</evidence>
<dbReference type="Proteomes" id="UP000663850">
    <property type="component" value="Unassembled WGS sequence"/>
</dbReference>
<comment type="similarity">
    <text evidence="13">Belongs to the ING family.</text>
</comment>
<proteinExistence type="inferred from homology"/>
<dbReference type="CDD" id="cd12565">
    <property type="entry name" value="RRM1_MRD1"/>
    <property type="match status" value="1"/>
</dbReference>
<dbReference type="SUPFAM" id="SSF54928">
    <property type="entry name" value="RNA-binding domain, RBD"/>
    <property type="match status" value="3"/>
</dbReference>
<dbReference type="PROSITE" id="PS01359">
    <property type="entry name" value="ZF_PHD_1"/>
    <property type="match status" value="1"/>
</dbReference>
<feature type="region of interest" description="Disordered" evidence="14">
    <location>
        <begin position="99"/>
        <end position="130"/>
    </location>
</feature>
<organism evidence="17 18">
    <name type="scientific">Rhizoctonia solani</name>
    <dbReference type="NCBI Taxonomy" id="456999"/>
    <lineage>
        <taxon>Eukaryota</taxon>
        <taxon>Fungi</taxon>
        <taxon>Dikarya</taxon>
        <taxon>Basidiomycota</taxon>
        <taxon>Agaricomycotina</taxon>
        <taxon>Agaricomycetes</taxon>
        <taxon>Cantharellales</taxon>
        <taxon>Ceratobasidiaceae</taxon>
        <taxon>Rhizoctonia</taxon>
    </lineage>
</organism>
<dbReference type="Gene3D" id="3.30.70.330">
    <property type="match status" value="5"/>
</dbReference>
<dbReference type="PANTHER" id="PTHR48039">
    <property type="entry name" value="RNA-BINDING MOTIF PROTEIN 14B"/>
    <property type="match status" value="1"/>
</dbReference>
<comment type="domain">
    <text evidence="13">The PHD-type zinc finger mediates the binding to H3K4me3.</text>
</comment>
<evidence type="ECO:0000256" key="14">
    <source>
        <dbReference type="SAM" id="MobiDB-lite"/>
    </source>
</evidence>
<accession>A0A8H3B2X2</accession>
<keyword evidence="7 13" id="KW-0862">Zinc</keyword>
<dbReference type="InterPro" id="IPR035979">
    <property type="entry name" value="RBD_domain_sf"/>
</dbReference>
<dbReference type="GO" id="GO:0006364">
    <property type="term" value="P:rRNA processing"/>
    <property type="evidence" value="ECO:0007669"/>
    <property type="project" value="UniProtKB-KW"/>
</dbReference>
<comment type="caution">
    <text evidence="17">The sequence shown here is derived from an EMBL/GenBank/DDBJ whole genome shotgun (WGS) entry which is preliminary data.</text>
</comment>
<feature type="domain" description="PHD-type" evidence="15">
    <location>
        <begin position="1004"/>
        <end position="1054"/>
    </location>
</feature>
<evidence type="ECO:0000313" key="18">
    <source>
        <dbReference type="Proteomes" id="UP000663850"/>
    </source>
</evidence>
<gene>
    <name evidence="17" type="ORF">RDB_LOCUS35999</name>
</gene>
<keyword evidence="9 13" id="KW-0539">Nucleus</keyword>
<dbReference type="CDD" id="cd16859">
    <property type="entry name" value="ING_ING4_5"/>
    <property type="match status" value="1"/>
</dbReference>
<dbReference type="GO" id="GO:0006325">
    <property type="term" value="P:chromatin organization"/>
    <property type="evidence" value="ECO:0007669"/>
    <property type="project" value="UniProtKB-KW"/>
</dbReference>
<feature type="domain" description="RRM" evidence="16">
    <location>
        <begin position="269"/>
        <end position="346"/>
    </location>
</feature>
<feature type="domain" description="RRM" evidence="16">
    <location>
        <begin position="375"/>
        <end position="447"/>
    </location>
</feature>
<evidence type="ECO:0000256" key="3">
    <source>
        <dbReference type="ARBA" id="ARBA00022552"/>
    </source>
</evidence>
<dbReference type="Pfam" id="PF00076">
    <property type="entry name" value="RRM_1"/>
    <property type="match status" value="4"/>
</dbReference>
<comment type="subcellular location">
    <subcellularLocation>
        <location evidence="1 13">Nucleus</location>
    </subcellularLocation>
</comment>
<dbReference type="InterPro" id="IPR034482">
    <property type="entry name" value="Mrd1_RRM3"/>
</dbReference>
<dbReference type="CDD" id="cd12320">
    <property type="entry name" value="RRM6_RBM19_RRM5_MRD1"/>
    <property type="match status" value="1"/>
</dbReference>
<evidence type="ECO:0000256" key="13">
    <source>
        <dbReference type="RuleBase" id="RU361213"/>
    </source>
</evidence>
<protein>
    <recommendedName>
        <fullName evidence="13">Chromatin modification-related protein</fullName>
    </recommendedName>
</protein>
<dbReference type="InterPro" id="IPR051945">
    <property type="entry name" value="RRM_MRD1_RNA_proc_ribogen"/>
</dbReference>
<keyword evidence="5" id="KW-0677">Repeat</keyword>
<feature type="domain" description="RRM" evidence="16">
    <location>
        <begin position="10"/>
        <end position="100"/>
    </location>
</feature>
<evidence type="ECO:0000256" key="1">
    <source>
        <dbReference type="ARBA" id="ARBA00004123"/>
    </source>
</evidence>
<dbReference type="SMART" id="SM00249">
    <property type="entry name" value="PHD"/>
    <property type="match status" value="1"/>
</dbReference>
<keyword evidence="13" id="KW-0156">Chromatin regulator</keyword>
<reference evidence="17" key="1">
    <citation type="submission" date="2021-01" db="EMBL/GenBank/DDBJ databases">
        <authorList>
            <person name="Kaushik A."/>
        </authorList>
    </citation>
    <scope>NUCLEOTIDE SEQUENCE</scope>
    <source>
        <strain evidence="17">Type strain: AG8-Rh-89/</strain>
    </source>
</reference>
<name>A0A8H3B2X2_9AGAM</name>
<evidence type="ECO:0000256" key="4">
    <source>
        <dbReference type="ARBA" id="ARBA00022723"/>
    </source>
</evidence>
<dbReference type="Pfam" id="PF12998">
    <property type="entry name" value="ING"/>
    <property type="match status" value="1"/>
</dbReference>
<dbReference type="InterPro" id="IPR013083">
    <property type="entry name" value="Znf_RING/FYVE/PHD"/>
</dbReference>
<comment type="similarity">
    <text evidence="2">Belongs to the RRM MRD1 family.</text>
</comment>
<dbReference type="PROSITE" id="PS50102">
    <property type="entry name" value="RRM"/>
    <property type="match status" value="5"/>
</dbReference>
<comment type="subunit">
    <text evidence="13">Component of an histone acetyltransferase complex. Interacts with H3K4me3 and to a lesser extent with H3K4me2.</text>
</comment>
<feature type="domain" description="RRM" evidence="16">
    <location>
        <begin position="591"/>
        <end position="668"/>
    </location>
</feature>
<keyword evidence="10" id="KW-0687">Ribonucleoprotein</keyword>
<dbReference type="AlphaFoldDB" id="A0A8H3B2X2"/>
<dbReference type="InterPro" id="IPR001965">
    <property type="entry name" value="Znf_PHD"/>
</dbReference>